<feature type="transmembrane region" description="Helical" evidence="2">
    <location>
        <begin position="187"/>
        <end position="205"/>
    </location>
</feature>
<name>A0A164ZNJ5_XYLHT</name>
<dbReference type="OMA" id="ERMNVTP"/>
<keyword evidence="2" id="KW-0472">Membrane</keyword>
<dbReference type="Proteomes" id="UP000076632">
    <property type="component" value="Unassembled WGS sequence"/>
</dbReference>
<proteinExistence type="predicted"/>
<dbReference type="Pfam" id="PF13920">
    <property type="entry name" value="zf-C3HC4_3"/>
    <property type="match status" value="1"/>
</dbReference>
<feature type="transmembrane region" description="Helical" evidence="2">
    <location>
        <begin position="384"/>
        <end position="404"/>
    </location>
</feature>
<dbReference type="STRING" id="1328760.A0A164ZNJ5"/>
<dbReference type="CDD" id="cd16616">
    <property type="entry name" value="mRING-HC-C4C4_Asi1p-like"/>
    <property type="match status" value="1"/>
</dbReference>
<feature type="compositionally biased region" description="Basic and acidic residues" evidence="1">
    <location>
        <begin position="794"/>
        <end position="807"/>
    </location>
</feature>
<organism evidence="3 4">
    <name type="scientific">Xylona heveae (strain CBS 132557 / TC161)</name>
    <dbReference type="NCBI Taxonomy" id="1328760"/>
    <lineage>
        <taxon>Eukaryota</taxon>
        <taxon>Fungi</taxon>
        <taxon>Dikarya</taxon>
        <taxon>Ascomycota</taxon>
        <taxon>Pezizomycotina</taxon>
        <taxon>Xylonomycetes</taxon>
        <taxon>Xylonales</taxon>
        <taxon>Xylonaceae</taxon>
        <taxon>Xylona</taxon>
    </lineage>
</organism>
<evidence type="ECO:0000256" key="1">
    <source>
        <dbReference type="SAM" id="MobiDB-lite"/>
    </source>
</evidence>
<dbReference type="InParanoid" id="A0A164ZNJ5"/>
<sequence>MSLTESAGSGAVFSAGLPVEQTAVPGLTSTFQQLTASAANATYNLTPSPKDLLMVVPRIIRRVGSLAFANTVDQIDNVIGGGYGGSVIAEATAQGGALAGAAAAEPAAAFAQGSATVGMNAAAAEGAASVNASHLFGFQNVRNIGGLVAYMTSKWALACITMAIILNRTQIYAAARRRIRLHWHLRLALRIIPITLFALQTLRMLQALRCQTSPEFPSLRFATGIKKPLLDFGPPGGLFYRLSSSILFWQDDTESCVAADMIQPRRLFPLLHGSLSRLWPLFQTLFLSQFIETLSCALQGRQPMAETGMTLFEHSLAFSEAETMVHSQLDWGLSKAGGEIASNMTTTLSAAASAAAAAAAADDEGTITVPRSIIIDALNAPPEMLFIAIVSSMNHLTSHILAVFGLQSRFRLINTATWGFCFMASFLWSFFTFSPRPGGDLGILRFPSVCVIGFIPHILILAGILICGAIYMLALILTTLALPPGHVPTRSWKERFIIAHETLLANHQLSSIRISMSEDFYTTLLKIGFAALTAASEAVFLNEGRRVAVRRWTWLEEERMKELDRARFIGLNVPSELAETLGNYSVLDGVGMTDNSAISQDSRLVHSTSGYARERSAKGQKDKSKTGRAALRNDGVGALQRGARWIMAWEYLRGIFQLLSSWSAVFLLTMLAKLGVTRRPRWLQILAVRRHGSGKDRRRRSGRNSPQSLEFWILSANGELSLPTNRDVDVETEMRRMRQFGSEYWTDADEERLDSSLYGWWAHGGWWGDRDESGEYQADDDEDDTTSVISMATTHDDHHDRDEHAWETDDGSDSGRRTPTQSDPFPDADEYTHSRSLTHTRESSPMVDTTLDPAYLARLLDPSNPEQRQEARLLSHHLASPGILTRSQYRRAQEAQRTQILTSTRYRPVGSTVPVNRTLTPEEEAELLEQIILARRSHLRSRNTAQEWEQAWQNTDSGNDASAQDPLTWKQGGEGLGSGGPQCVVCQCSPRTILIWPCRCLSLCEDCRISLAMNNFATCVCCRREVVGFSRIYVP</sequence>
<dbReference type="RefSeq" id="XP_018184867.1">
    <property type="nucleotide sequence ID" value="XM_018336372.1"/>
</dbReference>
<dbReference type="InterPro" id="IPR013083">
    <property type="entry name" value="Znf_RING/FYVE/PHD"/>
</dbReference>
<evidence type="ECO:0000313" key="3">
    <source>
        <dbReference type="EMBL" id="KZF19312.1"/>
    </source>
</evidence>
<dbReference type="GO" id="GO:0061630">
    <property type="term" value="F:ubiquitin protein ligase activity"/>
    <property type="evidence" value="ECO:0007669"/>
    <property type="project" value="TreeGrafter"/>
</dbReference>
<dbReference type="GO" id="GO:0016567">
    <property type="term" value="P:protein ubiquitination"/>
    <property type="evidence" value="ECO:0007669"/>
    <property type="project" value="TreeGrafter"/>
</dbReference>
<evidence type="ECO:0000313" key="4">
    <source>
        <dbReference type="Proteomes" id="UP000076632"/>
    </source>
</evidence>
<gene>
    <name evidence="3" type="ORF">L228DRAFT_285742</name>
</gene>
<dbReference type="OrthoDB" id="66726at2759"/>
<dbReference type="AlphaFoldDB" id="A0A164ZNJ5"/>
<dbReference type="PANTHER" id="PTHR22696:SF1">
    <property type="entry name" value="E3 UBIQUITIN-PROTEIN LIGASE RNF26"/>
    <property type="match status" value="1"/>
</dbReference>
<evidence type="ECO:0008006" key="5">
    <source>
        <dbReference type="Google" id="ProtNLM"/>
    </source>
</evidence>
<feature type="transmembrane region" description="Helical" evidence="2">
    <location>
        <begin position="454"/>
        <end position="482"/>
    </location>
</feature>
<reference evidence="3 4" key="1">
    <citation type="journal article" date="2016" name="Fungal Biol.">
        <title>The genome of Xylona heveae provides a window into fungal endophytism.</title>
        <authorList>
            <person name="Gazis R."/>
            <person name="Kuo A."/>
            <person name="Riley R."/>
            <person name="LaButti K."/>
            <person name="Lipzen A."/>
            <person name="Lin J."/>
            <person name="Amirebrahimi M."/>
            <person name="Hesse C.N."/>
            <person name="Spatafora J.W."/>
            <person name="Henrissat B."/>
            <person name="Hainaut M."/>
            <person name="Grigoriev I.V."/>
            <person name="Hibbett D.S."/>
        </authorList>
    </citation>
    <scope>NUCLEOTIDE SEQUENCE [LARGE SCALE GENOMIC DNA]</scope>
    <source>
        <strain evidence="3 4">TC161</strain>
    </source>
</reference>
<dbReference type="EMBL" id="KV407466">
    <property type="protein sequence ID" value="KZF19312.1"/>
    <property type="molecule type" value="Genomic_DNA"/>
</dbReference>
<feature type="compositionally biased region" description="Basic and acidic residues" evidence="1">
    <location>
        <begin position="612"/>
        <end position="625"/>
    </location>
</feature>
<feature type="region of interest" description="Disordered" evidence="1">
    <location>
        <begin position="609"/>
        <end position="629"/>
    </location>
</feature>
<dbReference type="GO" id="GO:0006511">
    <property type="term" value="P:ubiquitin-dependent protein catabolic process"/>
    <property type="evidence" value="ECO:0007669"/>
    <property type="project" value="TreeGrafter"/>
</dbReference>
<accession>A0A164ZNJ5</accession>
<keyword evidence="4" id="KW-1185">Reference proteome</keyword>
<evidence type="ECO:0000256" key="2">
    <source>
        <dbReference type="SAM" id="Phobius"/>
    </source>
</evidence>
<dbReference type="Gene3D" id="3.30.40.10">
    <property type="entry name" value="Zinc/RING finger domain, C3HC4 (zinc finger)"/>
    <property type="match status" value="1"/>
</dbReference>
<feature type="transmembrane region" description="Helical" evidence="2">
    <location>
        <begin position="147"/>
        <end position="166"/>
    </location>
</feature>
<protein>
    <recommendedName>
        <fullName evidence="5">Ubiquitin-protein ligase-like protein</fullName>
    </recommendedName>
</protein>
<dbReference type="PANTHER" id="PTHR22696">
    <property type="entry name" value="E3 UBIQUITIN-PROTEIN LIGASE RNF26"/>
    <property type="match status" value="1"/>
</dbReference>
<dbReference type="GeneID" id="28901509"/>
<keyword evidence="2" id="KW-1133">Transmembrane helix</keyword>
<feature type="transmembrane region" description="Helical" evidence="2">
    <location>
        <begin position="416"/>
        <end position="434"/>
    </location>
</feature>
<keyword evidence="2" id="KW-0812">Transmembrane</keyword>
<feature type="region of interest" description="Disordered" evidence="1">
    <location>
        <begin position="793"/>
        <end position="848"/>
    </location>
</feature>
<feature type="transmembrane region" description="Helical" evidence="2">
    <location>
        <begin position="651"/>
        <end position="672"/>
    </location>
</feature>